<dbReference type="STRING" id="86630.A0A367JYD7"/>
<feature type="domain" description="GH16" evidence="5">
    <location>
        <begin position="34"/>
        <end position="273"/>
    </location>
</feature>
<dbReference type="PANTHER" id="PTHR10963">
    <property type="entry name" value="GLYCOSYL HYDROLASE-RELATED"/>
    <property type="match status" value="1"/>
</dbReference>
<evidence type="ECO:0000256" key="3">
    <source>
        <dbReference type="ARBA" id="ARBA00023295"/>
    </source>
</evidence>
<proteinExistence type="predicted"/>
<reference evidence="6 7" key="1">
    <citation type="journal article" date="2018" name="G3 (Bethesda)">
        <title>Phylogenetic and Phylogenomic Definition of Rhizopus Species.</title>
        <authorList>
            <person name="Gryganskyi A.P."/>
            <person name="Golan J."/>
            <person name="Dolatabadi S."/>
            <person name="Mondo S."/>
            <person name="Robb S."/>
            <person name="Idnurm A."/>
            <person name="Muszewska A."/>
            <person name="Steczkiewicz K."/>
            <person name="Masonjones S."/>
            <person name="Liao H.L."/>
            <person name="Gajdeczka M.T."/>
            <person name="Anike F."/>
            <person name="Vuek A."/>
            <person name="Anishchenko I.M."/>
            <person name="Voigt K."/>
            <person name="de Hoog G.S."/>
            <person name="Smith M.E."/>
            <person name="Heitman J."/>
            <person name="Vilgalys R."/>
            <person name="Stajich J.E."/>
        </authorList>
    </citation>
    <scope>NUCLEOTIDE SEQUENCE [LARGE SCALE GENOMIC DNA]</scope>
    <source>
        <strain evidence="6 7">CBS 357.93</strain>
    </source>
</reference>
<dbReference type="InterPro" id="IPR050546">
    <property type="entry name" value="Glycosyl_Hydrlase_16"/>
</dbReference>
<dbReference type="PROSITE" id="PS51762">
    <property type="entry name" value="GH16_2"/>
    <property type="match status" value="1"/>
</dbReference>
<accession>A0A367JYD7</accession>
<evidence type="ECO:0000256" key="1">
    <source>
        <dbReference type="ARBA" id="ARBA00022729"/>
    </source>
</evidence>
<dbReference type="GO" id="GO:0009277">
    <property type="term" value="C:fungal-type cell wall"/>
    <property type="evidence" value="ECO:0007669"/>
    <property type="project" value="TreeGrafter"/>
</dbReference>
<gene>
    <name evidence="6" type="ORF">CU097_013471</name>
</gene>
<evidence type="ECO:0000256" key="4">
    <source>
        <dbReference type="SAM" id="SignalP"/>
    </source>
</evidence>
<keyword evidence="2" id="KW-0378">Hydrolase</keyword>
<keyword evidence="3" id="KW-0326">Glycosidase</keyword>
<keyword evidence="7" id="KW-1185">Reference proteome</keyword>
<dbReference type="GO" id="GO:0031505">
    <property type="term" value="P:fungal-type cell wall organization"/>
    <property type="evidence" value="ECO:0007669"/>
    <property type="project" value="TreeGrafter"/>
</dbReference>
<dbReference type="SUPFAM" id="SSF50729">
    <property type="entry name" value="PH domain-like"/>
    <property type="match status" value="1"/>
</dbReference>
<dbReference type="EMBL" id="PJQL01000522">
    <property type="protein sequence ID" value="RCH94943.1"/>
    <property type="molecule type" value="Genomic_DNA"/>
</dbReference>
<dbReference type="InterPro" id="IPR013320">
    <property type="entry name" value="ConA-like_dom_sf"/>
</dbReference>
<feature type="signal peptide" evidence="4">
    <location>
        <begin position="1"/>
        <end position="23"/>
    </location>
</feature>
<dbReference type="Proteomes" id="UP000252139">
    <property type="component" value="Unassembled WGS sequence"/>
</dbReference>
<dbReference type="InterPro" id="IPR000757">
    <property type="entry name" value="Beta-glucanase-like"/>
</dbReference>
<evidence type="ECO:0000256" key="2">
    <source>
        <dbReference type="ARBA" id="ARBA00022801"/>
    </source>
</evidence>
<protein>
    <recommendedName>
        <fullName evidence="5">GH16 domain-containing protein</fullName>
    </recommendedName>
</protein>
<evidence type="ECO:0000313" key="6">
    <source>
        <dbReference type="EMBL" id="RCH94943.1"/>
    </source>
</evidence>
<organism evidence="6 7">
    <name type="scientific">Rhizopus azygosporus</name>
    <name type="common">Rhizopus microsporus var. azygosporus</name>
    <dbReference type="NCBI Taxonomy" id="86630"/>
    <lineage>
        <taxon>Eukaryota</taxon>
        <taxon>Fungi</taxon>
        <taxon>Fungi incertae sedis</taxon>
        <taxon>Mucoromycota</taxon>
        <taxon>Mucoromycotina</taxon>
        <taxon>Mucoromycetes</taxon>
        <taxon>Mucorales</taxon>
        <taxon>Mucorineae</taxon>
        <taxon>Rhizopodaceae</taxon>
        <taxon>Rhizopus</taxon>
    </lineage>
</organism>
<dbReference type="SUPFAM" id="SSF49899">
    <property type="entry name" value="Concanavalin A-like lectins/glucanases"/>
    <property type="match status" value="1"/>
</dbReference>
<dbReference type="GO" id="GO:0016757">
    <property type="term" value="F:glycosyltransferase activity"/>
    <property type="evidence" value="ECO:0007669"/>
    <property type="project" value="TreeGrafter"/>
</dbReference>
<dbReference type="OrthoDB" id="4781at2759"/>
<sequence length="712" mass="80032">MVSSRYTFSLLQLLLALAQTGNAAVRSQPGAMASSAANAADPVSKVSASEEKPLCHNYRTRFADDMRGWQVDDSQQDTYEILDDAIEFKLLPPDDYVRLHDSKNLPYNLFPGRGPTLNSTVYMRYGRMSATLKASATPGSVTAFILMGDGGDEIDFEWIGGASNQVQTNYFWGNSKEYTINGGTHVVKGAPVDAAFHKYTINWQPDKIEWLVDDEVVRTKNKAETCDAAGNCKFPSQPARIQFGLWDGSLETGTAQWAHGPIDWSVPHTITAQARDITVDCNPDYNQISSFSTTSTVLFDSDEHLPSSKKSLQPSPKKSQTMTGFREFKPRDVCAHDASHLPSEDSITFSGNSIEQISISTIRGGLTRASTWVGRSLKSFLKPASNEQIFFNEQSSLFEFQDNYPRALDLGNCDKRLKLHCKILQITNFSSSKTYPYTLNMHVTNNESQSYSGVMKRIGRGVSTSSPHATLSFTVQGQFALECDLNIEVTNSPSIVSRLKKIGKNNSVDIVNEEEEFDNVVTAHLHLDSGDNPLYSFANQGIGRYAIQTSPLQNPSLALELTISFWLEEYDHCPLDAEMQIDHDVLMFCQGGDYLTFYVKGESYPRWIRYWVTYEKQKLVLRLNERREEPIERISLDGLVRVNTYPTNDIQEDIYLGKKHIIILSFGQADEMYLFADSSKSVRYWKCLLESMTSGGSDNEQQHINKRYIWSS</sequence>
<dbReference type="PANTHER" id="PTHR10963:SF22">
    <property type="entry name" value="GLYCOSIDASE CRH2-RELATED"/>
    <property type="match status" value="1"/>
</dbReference>
<evidence type="ECO:0000313" key="7">
    <source>
        <dbReference type="Proteomes" id="UP000252139"/>
    </source>
</evidence>
<dbReference type="AlphaFoldDB" id="A0A367JYD7"/>
<feature type="chain" id="PRO_5016925274" description="GH16 domain-containing protein" evidence="4">
    <location>
        <begin position="24"/>
        <end position="712"/>
    </location>
</feature>
<dbReference type="Pfam" id="PF00722">
    <property type="entry name" value="Glyco_hydro_16"/>
    <property type="match status" value="1"/>
</dbReference>
<name>A0A367JYD7_RHIAZ</name>
<dbReference type="GO" id="GO:0004553">
    <property type="term" value="F:hydrolase activity, hydrolyzing O-glycosyl compounds"/>
    <property type="evidence" value="ECO:0007669"/>
    <property type="project" value="InterPro"/>
</dbReference>
<keyword evidence="1 4" id="KW-0732">Signal</keyword>
<evidence type="ECO:0000259" key="5">
    <source>
        <dbReference type="PROSITE" id="PS51762"/>
    </source>
</evidence>
<dbReference type="Gene3D" id="2.60.120.200">
    <property type="match status" value="1"/>
</dbReference>
<dbReference type="GO" id="GO:0005975">
    <property type="term" value="P:carbohydrate metabolic process"/>
    <property type="evidence" value="ECO:0007669"/>
    <property type="project" value="InterPro"/>
</dbReference>
<comment type="caution">
    <text evidence="6">The sequence shown here is derived from an EMBL/GenBank/DDBJ whole genome shotgun (WGS) entry which is preliminary data.</text>
</comment>